<sequence>MPAKKKKGDGVKEAKKPTPPLEPFDYTPPNVYELGVKPSLFVRCRICCTALPHLNFEWPAVPTELALGAIKEAVVKRHGGALPQLTLYKDVVHPEHSLAGASDGDTLKDIGIEGVHMGEGVTLPSITFHYDFSAARSDDSIVAVEPDPLDSKHDLSLKLYRRLTSPSAAGASAGAAAGRGVGAATGAGAPHASAGGRPRQHRHNAAQPSIQQGLPRVVVTPHPRVMQQLQHCRTTRRRQRAHGPGGHPRPIAIARGRRSRISRL</sequence>
<reference evidence="2" key="1">
    <citation type="journal article" date="2020" name="bioRxiv">
        <title>Comparative genomics of Chlamydomonas.</title>
        <authorList>
            <person name="Craig R.J."/>
            <person name="Hasan A.R."/>
            <person name="Ness R.W."/>
            <person name="Keightley P.D."/>
        </authorList>
    </citation>
    <scope>NUCLEOTIDE SEQUENCE</scope>
    <source>
        <strain evidence="2">SAG 7.73</strain>
    </source>
</reference>
<feature type="compositionally biased region" description="Low complexity" evidence="1">
    <location>
        <begin position="186"/>
        <end position="197"/>
    </location>
</feature>
<evidence type="ECO:0000313" key="3">
    <source>
        <dbReference type="Proteomes" id="UP000650467"/>
    </source>
</evidence>
<gene>
    <name evidence="2" type="ORF">HXX76_008343</name>
</gene>
<feature type="compositionally biased region" description="Basic residues" evidence="1">
    <location>
        <begin position="255"/>
        <end position="264"/>
    </location>
</feature>
<dbReference type="Proteomes" id="UP000650467">
    <property type="component" value="Unassembled WGS sequence"/>
</dbReference>
<dbReference type="OrthoDB" id="532464at2759"/>
<evidence type="ECO:0000313" key="2">
    <source>
        <dbReference type="EMBL" id="KAG2433276.1"/>
    </source>
</evidence>
<proteinExistence type="predicted"/>
<dbReference type="AlphaFoldDB" id="A0A835SWX9"/>
<keyword evidence="3" id="KW-1185">Reference proteome</keyword>
<protein>
    <submittedName>
        <fullName evidence="2">Uncharacterized protein</fullName>
    </submittedName>
</protein>
<organism evidence="2 3">
    <name type="scientific">Chlamydomonas incerta</name>
    <dbReference type="NCBI Taxonomy" id="51695"/>
    <lineage>
        <taxon>Eukaryota</taxon>
        <taxon>Viridiplantae</taxon>
        <taxon>Chlorophyta</taxon>
        <taxon>core chlorophytes</taxon>
        <taxon>Chlorophyceae</taxon>
        <taxon>CS clade</taxon>
        <taxon>Chlamydomonadales</taxon>
        <taxon>Chlamydomonadaceae</taxon>
        <taxon>Chlamydomonas</taxon>
    </lineage>
</organism>
<accession>A0A835SWX9</accession>
<evidence type="ECO:0000256" key="1">
    <source>
        <dbReference type="SAM" id="MobiDB-lite"/>
    </source>
</evidence>
<feature type="region of interest" description="Disordered" evidence="1">
    <location>
        <begin position="1"/>
        <end position="23"/>
    </location>
</feature>
<comment type="caution">
    <text evidence="2">The sequence shown here is derived from an EMBL/GenBank/DDBJ whole genome shotgun (WGS) entry which is preliminary data.</text>
</comment>
<feature type="region of interest" description="Disordered" evidence="1">
    <location>
        <begin position="179"/>
        <end position="264"/>
    </location>
</feature>
<dbReference type="EMBL" id="JAEHOC010000019">
    <property type="protein sequence ID" value="KAG2433276.1"/>
    <property type="molecule type" value="Genomic_DNA"/>
</dbReference>
<name>A0A835SWX9_CHLIN</name>